<dbReference type="CDD" id="cd07033">
    <property type="entry name" value="TPP_PYR_DXS_TK_like"/>
    <property type="match status" value="1"/>
</dbReference>
<feature type="domain" description="Transketolase-like pyrimidine-binding" evidence="4">
    <location>
        <begin position="6"/>
        <end position="170"/>
    </location>
</feature>
<accession>G2MVK4</accession>
<comment type="cofactor">
    <cofactor evidence="1">
        <name>thiamine diphosphate</name>
        <dbReference type="ChEBI" id="CHEBI:58937"/>
    </cofactor>
</comment>
<dbReference type="HOGENOM" id="CLU_009227_1_1_9"/>
<evidence type="ECO:0000256" key="3">
    <source>
        <dbReference type="ARBA" id="ARBA00023052"/>
    </source>
</evidence>
<dbReference type="STRING" id="697303.Thewi_1737"/>
<dbReference type="Gene3D" id="3.40.50.970">
    <property type="match status" value="1"/>
</dbReference>
<protein>
    <submittedName>
        <fullName evidence="5">Transketolase central region</fullName>
    </submittedName>
</protein>
<dbReference type="EMBL" id="CP002991">
    <property type="protein sequence ID" value="AEM79132.1"/>
    <property type="molecule type" value="Genomic_DNA"/>
</dbReference>
<dbReference type="InterPro" id="IPR051157">
    <property type="entry name" value="PDH/Transketolase"/>
</dbReference>
<name>G2MVK4_9THEO</name>
<dbReference type="eggNOG" id="COG3958">
    <property type="taxonomic scope" value="Bacteria"/>
</dbReference>
<comment type="similarity">
    <text evidence="2">Belongs to the transketolase family.</text>
</comment>
<evidence type="ECO:0000256" key="1">
    <source>
        <dbReference type="ARBA" id="ARBA00001964"/>
    </source>
</evidence>
<sequence>MSELKKSTRTSFAEALVEIGEKNPDIVTIAADSASRYGDFIKKFPERSFNVGIAEQTMVGVAAGMALCGKVPVVTSYANFLVFRAAEQIRVDIAGNKLNVKLIGTDTGFSAAWLGFTHLALEDIAVIRAIPGIVIIDPADAAETYSATKAIFDYNGPVYMRLRGRKEEPLIFNEEVNFEIGKGQILKEGKDALIVACGGAVYDCLKAAEILQSKNIYTTVVNMATIRPLDENLLRDLTSFIDNIITVEHHNIIGGLGSAVAEFLTEKKPGVKHLRIGVKNRFGTAGSEDMLKREFGIDSESIAKTIENFLKKQ</sequence>
<dbReference type="Pfam" id="PF02779">
    <property type="entry name" value="Transket_pyr"/>
    <property type="match status" value="1"/>
</dbReference>
<dbReference type="InterPro" id="IPR029061">
    <property type="entry name" value="THDP-binding"/>
</dbReference>
<dbReference type="Proteomes" id="UP000008276">
    <property type="component" value="Chromosome"/>
</dbReference>
<dbReference type="KEGG" id="twi:Thewi_1737"/>
<dbReference type="SMART" id="SM00861">
    <property type="entry name" value="Transket_pyr"/>
    <property type="match status" value="1"/>
</dbReference>
<proteinExistence type="inferred from homology"/>
<dbReference type="RefSeq" id="WP_014063122.1">
    <property type="nucleotide sequence ID" value="NC_015958.1"/>
</dbReference>
<evidence type="ECO:0000256" key="2">
    <source>
        <dbReference type="ARBA" id="ARBA00007131"/>
    </source>
</evidence>
<dbReference type="Gene3D" id="3.40.50.920">
    <property type="match status" value="1"/>
</dbReference>
<dbReference type="SUPFAM" id="SSF52922">
    <property type="entry name" value="TK C-terminal domain-like"/>
    <property type="match status" value="1"/>
</dbReference>
<dbReference type="Pfam" id="PF02780">
    <property type="entry name" value="Transketolase_C"/>
    <property type="match status" value="1"/>
</dbReference>
<dbReference type="InterPro" id="IPR033248">
    <property type="entry name" value="Transketolase_C"/>
</dbReference>
<evidence type="ECO:0000259" key="4">
    <source>
        <dbReference type="SMART" id="SM00861"/>
    </source>
</evidence>
<keyword evidence="3" id="KW-0786">Thiamine pyrophosphate</keyword>
<dbReference type="AlphaFoldDB" id="G2MVK4"/>
<dbReference type="SUPFAM" id="SSF52518">
    <property type="entry name" value="Thiamin diphosphate-binding fold (THDP-binding)"/>
    <property type="match status" value="1"/>
</dbReference>
<evidence type="ECO:0000313" key="6">
    <source>
        <dbReference type="Proteomes" id="UP000008276"/>
    </source>
</evidence>
<evidence type="ECO:0000313" key="5">
    <source>
        <dbReference type="EMBL" id="AEM79132.1"/>
    </source>
</evidence>
<reference evidence="5 6" key="1">
    <citation type="submission" date="2011-08" db="EMBL/GenBank/DDBJ databases">
        <title>Complete sequence of Thermoanaerobacter wiegelii Rt8.B1.</title>
        <authorList>
            <consortium name="US DOE Joint Genome Institute"/>
            <person name="Lucas S."/>
            <person name="Han J."/>
            <person name="Lapidus A."/>
            <person name="Cheng J.-F."/>
            <person name="Goodwin L."/>
            <person name="Pitluck S."/>
            <person name="Peters L."/>
            <person name="Mikhailova N."/>
            <person name="Zeytun A."/>
            <person name="Daligault H."/>
            <person name="Detter J.C."/>
            <person name="Han C."/>
            <person name="Tapia R."/>
            <person name="Land M."/>
            <person name="Hauser L."/>
            <person name="Kyrpides N."/>
            <person name="Ivanova N."/>
            <person name="Pagani I."/>
            <person name="Hemme C."/>
            <person name="Woyke T."/>
        </authorList>
    </citation>
    <scope>NUCLEOTIDE SEQUENCE [LARGE SCALE GENOMIC DNA]</scope>
    <source>
        <strain evidence="5 6">Rt8.B1</strain>
    </source>
</reference>
<dbReference type="InterPro" id="IPR005475">
    <property type="entry name" value="Transketolase-like_Pyr-bd"/>
</dbReference>
<dbReference type="PANTHER" id="PTHR43825">
    <property type="entry name" value="PYRUVATE DEHYDROGENASE E1 COMPONENT"/>
    <property type="match status" value="1"/>
</dbReference>
<dbReference type="FunFam" id="3.40.50.970:FF:000129">
    <property type="entry name" value="Transketolase"/>
    <property type="match status" value="1"/>
</dbReference>
<organism evidence="5 6">
    <name type="scientific">Thermoanaerobacter wiegelii Rt8.B1</name>
    <dbReference type="NCBI Taxonomy" id="697303"/>
    <lineage>
        <taxon>Bacteria</taxon>
        <taxon>Bacillati</taxon>
        <taxon>Bacillota</taxon>
        <taxon>Clostridia</taxon>
        <taxon>Thermoanaerobacterales</taxon>
        <taxon>Thermoanaerobacteraceae</taxon>
        <taxon>Thermoanaerobacter</taxon>
    </lineage>
</organism>
<keyword evidence="6" id="KW-1185">Reference proteome</keyword>
<dbReference type="InterPro" id="IPR009014">
    <property type="entry name" value="Transketo_C/PFOR_II"/>
</dbReference>
<gene>
    <name evidence="5" type="ORF">Thewi_1737</name>
</gene>
<dbReference type="PANTHER" id="PTHR43825:SF1">
    <property type="entry name" value="TRANSKETOLASE-LIKE PYRIMIDINE-BINDING DOMAIN-CONTAINING PROTEIN"/>
    <property type="match status" value="1"/>
</dbReference>